<reference evidence="13" key="1">
    <citation type="submission" date="2015-12" db="EMBL/GenBank/DDBJ databases">
        <title>Gene expression during late stages of embryo sac development: a critical building block for successful pollen-pistil interactions.</title>
        <authorList>
            <person name="Liu Y."/>
            <person name="Joly V."/>
            <person name="Sabar M."/>
            <person name="Matton D.P."/>
        </authorList>
    </citation>
    <scope>NUCLEOTIDE SEQUENCE</scope>
</reference>
<name>A0A0V0H6S5_SOLCH</name>
<sequence length="203" mass="22917">MEMQKEFDRLLFFERARMSAETSYAENPLDADNLTRWARALLDLSQYQQGAESKQMISDATSKLEEALTLNPKKKHDVLWCLGNAHTSHGFLIPDNDEAAFYFEKAAEFFQQALDADPSNDLYRKSLELTAKAPELHKEIHRHGPMQQTMAAEPSTSTSTKSSKKKKSSDLNFDIFGWVILAVGIVAWVGFAKSNPPPLPRPQ</sequence>
<feature type="transmembrane region" description="Helical" evidence="12">
    <location>
        <begin position="171"/>
        <end position="191"/>
    </location>
</feature>
<comment type="similarity">
    <text evidence="3">Belongs to the Tom20 family.</text>
</comment>
<evidence type="ECO:0000256" key="10">
    <source>
        <dbReference type="ARBA" id="ARBA00023136"/>
    </source>
</evidence>
<evidence type="ECO:0000256" key="5">
    <source>
        <dbReference type="ARBA" id="ARBA00022692"/>
    </source>
</evidence>
<evidence type="ECO:0000256" key="9">
    <source>
        <dbReference type="ARBA" id="ARBA00023128"/>
    </source>
</evidence>
<evidence type="ECO:0000256" key="2">
    <source>
        <dbReference type="ARBA" id="ARBA00004572"/>
    </source>
</evidence>
<dbReference type="PANTHER" id="PTHR32409:SF3">
    <property type="entry name" value="MITOCHONDRIAL IMPORT RECEPTOR SUBUNIT TOM20-1-RELATED"/>
    <property type="match status" value="1"/>
</dbReference>
<accession>A0A0V0H6S5</accession>
<dbReference type="GO" id="GO:0045040">
    <property type="term" value="P:protein insertion into mitochondrial outer membrane"/>
    <property type="evidence" value="ECO:0007669"/>
    <property type="project" value="InterPro"/>
</dbReference>
<keyword evidence="8 12" id="KW-1133">Transmembrane helix</keyword>
<keyword evidence="9" id="KW-0496">Mitochondrion</keyword>
<evidence type="ECO:0000256" key="4">
    <source>
        <dbReference type="ARBA" id="ARBA00022448"/>
    </source>
</evidence>
<keyword evidence="5 12" id="KW-0812">Transmembrane</keyword>
<evidence type="ECO:0000256" key="3">
    <source>
        <dbReference type="ARBA" id="ARBA00005792"/>
    </source>
</evidence>
<dbReference type="InterPro" id="IPR011990">
    <property type="entry name" value="TPR-like_helical_dom_sf"/>
</dbReference>
<dbReference type="GO" id="GO:0015031">
    <property type="term" value="P:protein transport"/>
    <property type="evidence" value="ECO:0007669"/>
    <property type="project" value="UniProtKB-KW"/>
</dbReference>
<evidence type="ECO:0000256" key="7">
    <source>
        <dbReference type="ARBA" id="ARBA00022927"/>
    </source>
</evidence>
<dbReference type="EMBL" id="GEDG01024317">
    <property type="protein sequence ID" value="JAP16063.1"/>
    <property type="molecule type" value="Transcribed_RNA"/>
</dbReference>
<evidence type="ECO:0000256" key="6">
    <source>
        <dbReference type="ARBA" id="ARBA00022787"/>
    </source>
</evidence>
<comment type="subcellular location">
    <subcellularLocation>
        <location evidence="2">Mitochondrion outer membrane</location>
        <topology evidence="2">Single-pass membrane protein</topology>
    </subcellularLocation>
</comment>
<organism evidence="13">
    <name type="scientific">Solanum chacoense</name>
    <name type="common">Chaco potato</name>
    <dbReference type="NCBI Taxonomy" id="4108"/>
    <lineage>
        <taxon>Eukaryota</taxon>
        <taxon>Viridiplantae</taxon>
        <taxon>Streptophyta</taxon>
        <taxon>Embryophyta</taxon>
        <taxon>Tracheophyta</taxon>
        <taxon>Spermatophyta</taxon>
        <taxon>Magnoliopsida</taxon>
        <taxon>eudicotyledons</taxon>
        <taxon>Gunneridae</taxon>
        <taxon>Pentapetalae</taxon>
        <taxon>asterids</taxon>
        <taxon>lamiids</taxon>
        <taxon>Solanales</taxon>
        <taxon>Solanaceae</taxon>
        <taxon>Solanoideae</taxon>
        <taxon>Solaneae</taxon>
        <taxon>Solanum</taxon>
    </lineage>
</organism>
<dbReference type="Gene3D" id="1.25.40.10">
    <property type="entry name" value="Tetratricopeptide repeat domain"/>
    <property type="match status" value="1"/>
</dbReference>
<evidence type="ECO:0000313" key="13">
    <source>
        <dbReference type="EMBL" id="JAP16063.1"/>
    </source>
</evidence>
<dbReference type="AlphaFoldDB" id="A0A0V0H6S5"/>
<dbReference type="PANTHER" id="PTHR32409">
    <property type="entry name" value="MITOCHONDRIAL IMPORT RECEPTOR SUBUNIT TOM20-1-RELATED"/>
    <property type="match status" value="1"/>
</dbReference>
<evidence type="ECO:0000256" key="8">
    <source>
        <dbReference type="ARBA" id="ARBA00022989"/>
    </source>
</evidence>
<keyword evidence="6" id="KW-1000">Mitochondrion outer membrane</keyword>
<dbReference type="GO" id="GO:0005742">
    <property type="term" value="C:mitochondrial outer membrane translocase complex"/>
    <property type="evidence" value="ECO:0007669"/>
    <property type="project" value="InterPro"/>
</dbReference>
<evidence type="ECO:0000256" key="12">
    <source>
        <dbReference type="SAM" id="Phobius"/>
    </source>
</evidence>
<dbReference type="SUPFAM" id="SSF48452">
    <property type="entry name" value="TPR-like"/>
    <property type="match status" value="1"/>
</dbReference>
<protein>
    <submittedName>
        <fullName evidence="13">Putative mitochondrial import receptor subunit TOM20-like</fullName>
    </submittedName>
</protein>
<comment type="function">
    <text evidence="1">Central component of the receptor complex responsible for the recognition and translocation of cytosolically synthesized mitochondrial preproteins. Together with TOM22 functions as the transit peptide receptor at the surface of the mitochondrion outer membrane and facilitates the movement of preproteins into the translocation pore.</text>
</comment>
<keyword evidence="4" id="KW-0813">Transport</keyword>
<feature type="region of interest" description="Disordered" evidence="11">
    <location>
        <begin position="143"/>
        <end position="166"/>
    </location>
</feature>
<keyword evidence="7" id="KW-0653">Protein transport</keyword>
<dbReference type="Pfam" id="PF06552">
    <property type="entry name" value="TOM20_plant"/>
    <property type="match status" value="1"/>
</dbReference>
<dbReference type="InterPro" id="IPR010547">
    <property type="entry name" value="TOM20_imprt_rcpt"/>
</dbReference>
<evidence type="ECO:0000256" key="11">
    <source>
        <dbReference type="SAM" id="MobiDB-lite"/>
    </source>
</evidence>
<keyword evidence="13" id="KW-0675">Receptor</keyword>
<keyword evidence="10 12" id="KW-0472">Membrane</keyword>
<proteinExistence type="inferred from homology"/>
<evidence type="ECO:0000256" key="1">
    <source>
        <dbReference type="ARBA" id="ARBA00003450"/>
    </source>
</evidence>